<proteinExistence type="predicted"/>
<name>A0AAD9X9Z1_9ROSI</name>
<accession>A0AAD9X9Z1</accession>
<comment type="caution">
    <text evidence="4">The sequence shown here is derived from an EMBL/GenBank/DDBJ whole genome shotgun (WGS) entry which is preliminary data.</text>
</comment>
<organism evidence="4 5">
    <name type="scientific">Dipteronia dyeriana</name>
    <dbReference type="NCBI Taxonomy" id="168575"/>
    <lineage>
        <taxon>Eukaryota</taxon>
        <taxon>Viridiplantae</taxon>
        <taxon>Streptophyta</taxon>
        <taxon>Embryophyta</taxon>
        <taxon>Tracheophyta</taxon>
        <taxon>Spermatophyta</taxon>
        <taxon>Magnoliopsida</taxon>
        <taxon>eudicotyledons</taxon>
        <taxon>Gunneridae</taxon>
        <taxon>Pentapetalae</taxon>
        <taxon>rosids</taxon>
        <taxon>malvids</taxon>
        <taxon>Sapindales</taxon>
        <taxon>Sapindaceae</taxon>
        <taxon>Hippocastanoideae</taxon>
        <taxon>Acereae</taxon>
        <taxon>Dipteronia</taxon>
    </lineage>
</organism>
<evidence type="ECO:0000313" key="4">
    <source>
        <dbReference type="EMBL" id="KAK2655529.1"/>
    </source>
</evidence>
<dbReference type="AlphaFoldDB" id="A0AAD9X9Z1"/>
<protein>
    <submittedName>
        <fullName evidence="4">Uncharacterized protein</fullName>
    </submittedName>
</protein>
<dbReference type="PANTHER" id="PTHR27005:SF283">
    <property type="entry name" value="OS02G0633066 PROTEIN"/>
    <property type="match status" value="1"/>
</dbReference>
<keyword evidence="1" id="KW-0547">Nucleotide-binding</keyword>
<reference evidence="4" key="1">
    <citation type="journal article" date="2023" name="Plant J.">
        <title>Genome sequences and population genomics provide insights into the demographic history, inbreeding, and mutation load of two 'living fossil' tree species of Dipteronia.</title>
        <authorList>
            <person name="Feng Y."/>
            <person name="Comes H.P."/>
            <person name="Chen J."/>
            <person name="Zhu S."/>
            <person name="Lu R."/>
            <person name="Zhang X."/>
            <person name="Li P."/>
            <person name="Qiu J."/>
            <person name="Olsen K.M."/>
            <person name="Qiu Y."/>
        </authorList>
    </citation>
    <scope>NUCLEOTIDE SEQUENCE</scope>
    <source>
        <strain evidence="4">KIB01</strain>
    </source>
</reference>
<dbReference type="SUPFAM" id="SSF56112">
    <property type="entry name" value="Protein kinase-like (PK-like)"/>
    <property type="match status" value="1"/>
</dbReference>
<dbReference type="Proteomes" id="UP001280121">
    <property type="component" value="Unassembled WGS sequence"/>
</dbReference>
<dbReference type="GO" id="GO:0005886">
    <property type="term" value="C:plasma membrane"/>
    <property type="evidence" value="ECO:0007669"/>
    <property type="project" value="TreeGrafter"/>
</dbReference>
<gene>
    <name evidence="4" type="ORF">Ddye_008581</name>
</gene>
<dbReference type="InterPro" id="IPR045274">
    <property type="entry name" value="WAK-like"/>
</dbReference>
<dbReference type="InterPro" id="IPR011009">
    <property type="entry name" value="Kinase-like_dom_sf"/>
</dbReference>
<dbReference type="Gene3D" id="3.30.200.20">
    <property type="entry name" value="Phosphorylase Kinase, domain 1"/>
    <property type="match status" value="1"/>
</dbReference>
<keyword evidence="2" id="KW-0067">ATP-binding</keyword>
<evidence type="ECO:0000256" key="3">
    <source>
        <dbReference type="SAM" id="MobiDB-lite"/>
    </source>
</evidence>
<sequence length="114" mass="12396">MQEVSKVKADAVAYAMKANVGGRSTGRPRKRRIPSVGEEQNGGDFLSQQLSGPDETGDAETIFPSNELEKATKNFDEETIIGRGRNGPVYKTILKDNNPVAIKKSMKVGQSQTK</sequence>
<dbReference type="EMBL" id="JANJYI010000003">
    <property type="protein sequence ID" value="KAK2655529.1"/>
    <property type="molecule type" value="Genomic_DNA"/>
</dbReference>
<dbReference type="PANTHER" id="PTHR27005">
    <property type="entry name" value="WALL-ASSOCIATED RECEPTOR KINASE-LIKE 21"/>
    <property type="match status" value="1"/>
</dbReference>
<dbReference type="GO" id="GO:0004674">
    <property type="term" value="F:protein serine/threonine kinase activity"/>
    <property type="evidence" value="ECO:0007669"/>
    <property type="project" value="TreeGrafter"/>
</dbReference>
<feature type="region of interest" description="Disordered" evidence="3">
    <location>
        <begin position="20"/>
        <end position="58"/>
    </location>
</feature>
<keyword evidence="5" id="KW-1185">Reference proteome</keyword>
<dbReference type="GO" id="GO:0007166">
    <property type="term" value="P:cell surface receptor signaling pathway"/>
    <property type="evidence" value="ECO:0007669"/>
    <property type="project" value="InterPro"/>
</dbReference>
<dbReference type="GO" id="GO:0005524">
    <property type="term" value="F:ATP binding"/>
    <property type="evidence" value="ECO:0007669"/>
    <property type="project" value="UniProtKB-KW"/>
</dbReference>
<evidence type="ECO:0000313" key="5">
    <source>
        <dbReference type="Proteomes" id="UP001280121"/>
    </source>
</evidence>
<evidence type="ECO:0000256" key="1">
    <source>
        <dbReference type="ARBA" id="ARBA00022741"/>
    </source>
</evidence>
<evidence type="ECO:0000256" key="2">
    <source>
        <dbReference type="ARBA" id="ARBA00022840"/>
    </source>
</evidence>